<dbReference type="GO" id="GO:0005634">
    <property type="term" value="C:nucleus"/>
    <property type="evidence" value="ECO:0007669"/>
    <property type="project" value="TreeGrafter"/>
</dbReference>
<sequence length="186" mass="21078">MPGLVAQCAQHSSSHLVHVGECDSGEIHYSIMNSDRVTHSLMQRISRVLKKVVSDLPRFQTLESEGKKQIDSLVNLLEQRHSVQQVCLDLGTPDFADLQFKLLVKISSEVNSKAVHLKEIILPLKDHHDVLSRERIEILRLLKKHGGDIDPKAMCEGTPLVPPIEVMLLWIDQLEIQLRELYPSVE</sequence>
<dbReference type="PANTHER" id="PTHR16234:SF5">
    <property type="entry name" value="AFG2-INTERACTING RIBOSOME MATURATION FACTOR"/>
    <property type="match status" value="1"/>
</dbReference>
<dbReference type="Pfam" id="PF15011">
    <property type="entry name" value="CA109-like"/>
    <property type="match status" value="1"/>
</dbReference>
<gene>
    <name evidence="1" type="ORF">ElyMa_003768200</name>
</gene>
<dbReference type="GO" id="GO:0005737">
    <property type="term" value="C:cytoplasm"/>
    <property type="evidence" value="ECO:0007669"/>
    <property type="project" value="TreeGrafter"/>
</dbReference>
<organism evidence="1 2">
    <name type="scientific">Elysia marginata</name>
    <dbReference type="NCBI Taxonomy" id="1093978"/>
    <lineage>
        <taxon>Eukaryota</taxon>
        <taxon>Metazoa</taxon>
        <taxon>Spiralia</taxon>
        <taxon>Lophotrochozoa</taxon>
        <taxon>Mollusca</taxon>
        <taxon>Gastropoda</taxon>
        <taxon>Heterobranchia</taxon>
        <taxon>Euthyneura</taxon>
        <taxon>Panpulmonata</taxon>
        <taxon>Sacoglossa</taxon>
        <taxon>Placobranchoidea</taxon>
        <taxon>Plakobranchidae</taxon>
        <taxon>Elysia</taxon>
    </lineage>
</organism>
<protein>
    <submittedName>
        <fullName evidence="1">Uncharacterized protein</fullName>
    </submittedName>
</protein>
<dbReference type="EMBL" id="BMAT01007723">
    <property type="protein sequence ID" value="GFR69825.1"/>
    <property type="molecule type" value="Genomic_DNA"/>
</dbReference>
<evidence type="ECO:0000313" key="1">
    <source>
        <dbReference type="EMBL" id="GFR69825.1"/>
    </source>
</evidence>
<evidence type="ECO:0000313" key="2">
    <source>
        <dbReference type="Proteomes" id="UP000762676"/>
    </source>
</evidence>
<dbReference type="InterPro" id="IPR029159">
    <property type="entry name" value="CA109-like"/>
</dbReference>
<keyword evidence="2" id="KW-1185">Reference proteome</keyword>
<reference evidence="1 2" key="1">
    <citation type="journal article" date="2021" name="Elife">
        <title>Chloroplast acquisition without the gene transfer in kleptoplastic sea slugs, Plakobranchus ocellatus.</title>
        <authorList>
            <person name="Maeda T."/>
            <person name="Takahashi S."/>
            <person name="Yoshida T."/>
            <person name="Shimamura S."/>
            <person name="Takaki Y."/>
            <person name="Nagai Y."/>
            <person name="Toyoda A."/>
            <person name="Suzuki Y."/>
            <person name="Arimoto A."/>
            <person name="Ishii H."/>
            <person name="Satoh N."/>
            <person name="Nishiyama T."/>
            <person name="Hasebe M."/>
            <person name="Maruyama T."/>
            <person name="Minagawa J."/>
            <person name="Obokata J."/>
            <person name="Shigenobu S."/>
        </authorList>
    </citation>
    <scope>NUCLEOTIDE SEQUENCE [LARGE SCALE GENOMIC DNA]</scope>
</reference>
<dbReference type="PANTHER" id="PTHR16234">
    <property type="entry name" value="SIMILAR TO HYPOTHETICAL PROTEIN FLJ20508"/>
    <property type="match status" value="1"/>
</dbReference>
<dbReference type="Proteomes" id="UP000762676">
    <property type="component" value="Unassembled WGS sequence"/>
</dbReference>
<dbReference type="AlphaFoldDB" id="A0AAV4FA36"/>
<comment type="caution">
    <text evidence="1">The sequence shown here is derived from an EMBL/GenBank/DDBJ whole genome shotgun (WGS) entry which is preliminary data.</text>
</comment>
<accession>A0AAV4FA36</accession>
<name>A0AAV4FA36_9GAST</name>
<proteinExistence type="predicted"/>